<organism evidence="2 3">
    <name type="scientific">Dactylosporangium roseum</name>
    <dbReference type="NCBI Taxonomy" id="47989"/>
    <lineage>
        <taxon>Bacteria</taxon>
        <taxon>Bacillati</taxon>
        <taxon>Actinomycetota</taxon>
        <taxon>Actinomycetes</taxon>
        <taxon>Micromonosporales</taxon>
        <taxon>Micromonosporaceae</taxon>
        <taxon>Dactylosporangium</taxon>
    </lineage>
</organism>
<gene>
    <name evidence="2" type="ORF">Drose_06525</name>
</gene>
<protein>
    <recommendedName>
        <fullName evidence="4">Secreted protein</fullName>
    </recommendedName>
</protein>
<proteinExistence type="predicted"/>
<reference evidence="2" key="1">
    <citation type="submission" date="2021-04" db="EMBL/GenBank/DDBJ databases">
        <title>Biosynthetic gene clusters of Dactylosporangioum roseum.</title>
        <authorList>
            <person name="Hartkoorn R.C."/>
            <person name="Beaudoing E."/>
            <person name="Hot D."/>
            <person name="Moureu S."/>
        </authorList>
    </citation>
    <scope>NUCLEOTIDE SEQUENCE</scope>
    <source>
        <strain evidence="2">NRRL B-16295</strain>
    </source>
</reference>
<feature type="region of interest" description="Disordered" evidence="1">
    <location>
        <begin position="58"/>
        <end position="87"/>
    </location>
</feature>
<dbReference type="RefSeq" id="WP_260727290.1">
    <property type="nucleotide sequence ID" value="NZ_BAAABS010000033.1"/>
</dbReference>
<evidence type="ECO:0000256" key="1">
    <source>
        <dbReference type="SAM" id="MobiDB-lite"/>
    </source>
</evidence>
<dbReference type="Proteomes" id="UP001058271">
    <property type="component" value="Chromosome"/>
</dbReference>
<keyword evidence="3" id="KW-1185">Reference proteome</keyword>
<dbReference type="EMBL" id="CP073721">
    <property type="protein sequence ID" value="UWZ37928.1"/>
    <property type="molecule type" value="Genomic_DNA"/>
</dbReference>
<name>A0ABY5Z787_9ACTN</name>
<evidence type="ECO:0000313" key="3">
    <source>
        <dbReference type="Proteomes" id="UP001058271"/>
    </source>
</evidence>
<evidence type="ECO:0000313" key="2">
    <source>
        <dbReference type="EMBL" id="UWZ37928.1"/>
    </source>
</evidence>
<evidence type="ECO:0008006" key="4">
    <source>
        <dbReference type="Google" id="ProtNLM"/>
    </source>
</evidence>
<sequence>MRYAAIAAISWVAVAAFAVVLLHGSRTGAADADAATVQPAEVGNLAYQAKHAAWSDDNDGHWWPAHTNGAAPTEETGRHARTPGVRPDLRIERTWEIPADQIQAILAGGAE</sequence>
<accession>A0ABY5Z787</accession>